<organism evidence="3 4">
    <name type="scientific">Thiohalobacter thiocyanaticus</name>
    <dbReference type="NCBI Taxonomy" id="585455"/>
    <lineage>
        <taxon>Bacteria</taxon>
        <taxon>Pseudomonadati</taxon>
        <taxon>Pseudomonadota</taxon>
        <taxon>Gammaproteobacteria</taxon>
        <taxon>Thiohalobacterales</taxon>
        <taxon>Thiohalobacteraceae</taxon>
        <taxon>Thiohalobacter</taxon>
    </lineage>
</organism>
<protein>
    <submittedName>
        <fullName evidence="3">Uncharacterized protein</fullName>
    </submittedName>
</protein>
<evidence type="ECO:0000256" key="1">
    <source>
        <dbReference type="SAM" id="MobiDB-lite"/>
    </source>
</evidence>
<gene>
    <name evidence="3" type="ORF">FOKN1_1314</name>
</gene>
<dbReference type="AlphaFoldDB" id="A0A1Z4VQM2"/>
<accession>A0A1Z4VQM2</accession>
<dbReference type="Proteomes" id="UP000218765">
    <property type="component" value="Chromosome"/>
</dbReference>
<name>A0A1Z4VQM2_9GAMM</name>
<sequence length="124" mass="13854">MRFLEYNKCRVIISIVLMMMLAQLFSPHFHIAADIHDGQDHSHAHSHALDSGQPGHQGADHDEASSTDTATQVKQSGLFAGLVLILVALFLQRLPRLRHRPLLRGPAPHDPLLRFRPPLRAPPL</sequence>
<feature type="transmembrane region" description="Helical" evidence="2">
    <location>
        <begin position="76"/>
        <end position="94"/>
    </location>
</feature>
<keyword evidence="4" id="KW-1185">Reference proteome</keyword>
<dbReference type="EMBL" id="AP018052">
    <property type="protein sequence ID" value="BAZ93712.1"/>
    <property type="molecule type" value="Genomic_DNA"/>
</dbReference>
<evidence type="ECO:0000313" key="3">
    <source>
        <dbReference type="EMBL" id="BAZ93712.1"/>
    </source>
</evidence>
<dbReference type="RefSeq" id="WP_157745423.1">
    <property type="nucleotide sequence ID" value="NZ_AP018052.1"/>
</dbReference>
<reference evidence="3 4" key="1">
    <citation type="submission" date="2017-05" db="EMBL/GenBank/DDBJ databases">
        <title>Thiocyanate degradation by Thiohalobacter thiocyanaticus FOKN1.</title>
        <authorList>
            <person name="Oshiki M."/>
            <person name="Fukushima T."/>
            <person name="Kawano S."/>
            <person name="Nakagawa J."/>
        </authorList>
    </citation>
    <scope>NUCLEOTIDE SEQUENCE [LARGE SCALE GENOMIC DNA]</scope>
    <source>
        <strain evidence="3 4">FOKN1</strain>
    </source>
</reference>
<feature type="region of interest" description="Disordered" evidence="1">
    <location>
        <begin position="40"/>
        <end position="69"/>
    </location>
</feature>
<evidence type="ECO:0000313" key="4">
    <source>
        <dbReference type="Proteomes" id="UP000218765"/>
    </source>
</evidence>
<evidence type="ECO:0000256" key="2">
    <source>
        <dbReference type="SAM" id="Phobius"/>
    </source>
</evidence>
<feature type="transmembrane region" description="Helical" evidence="2">
    <location>
        <begin position="12"/>
        <end position="33"/>
    </location>
</feature>
<keyword evidence="2" id="KW-1133">Transmembrane helix</keyword>
<dbReference type="KEGG" id="ttc:FOKN1_1314"/>
<keyword evidence="2" id="KW-0812">Transmembrane</keyword>
<keyword evidence="2" id="KW-0472">Membrane</keyword>
<proteinExistence type="predicted"/>